<evidence type="ECO:0000313" key="2">
    <source>
        <dbReference type="Proteomes" id="UP000723714"/>
    </source>
</evidence>
<accession>A0ABS6D4V1</accession>
<organism evidence="1 2">
    <name type="scientific">Faecalicatena faecalis</name>
    <dbReference type="NCBI Taxonomy" id="2726362"/>
    <lineage>
        <taxon>Bacteria</taxon>
        <taxon>Bacillati</taxon>
        <taxon>Bacillota</taxon>
        <taxon>Clostridia</taxon>
        <taxon>Lachnospirales</taxon>
        <taxon>Lachnospiraceae</taxon>
        <taxon>Faecalicatena</taxon>
    </lineage>
</organism>
<comment type="caution">
    <text evidence="1">The sequence shown here is derived from an EMBL/GenBank/DDBJ whole genome shotgun (WGS) entry which is preliminary data.</text>
</comment>
<dbReference type="RefSeq" id="WP_216241932.1">
    <property type="nucleotide sequence ID" value="NZ_JABACJ020000010.1"/>
</dbReference>
<name>A0ABS6D4V1_9FIRM</name>
<protein>
    <recommendedName>
        <fullName evidence="3">AAA domain-containing protein</fullName>
    </recommendedName>
</protein>
<gene>
    <name evidence="1" type="ORF">HGO97_011945</name>
</gene>
<evidence type="ECO:0008006" key="3">
    <source>
        <dbReference type="Google" id="ProtNLM"/>
    </source>
</evidence>
<sequence>MHPKNFVICDVEKEYARNLMQAVGARRELGFQMHLFQSLEHLEAFSKKKKIHILLLGEEFPIDKRQEICADERYVLVKGKEKELLSGERGIYKYQSVDAILAQILEESMDKGELGYGRDTKDGQLIGIYSPIHRIGKTKFALELGKELLKDGPVLYLNLEEYSGGGFYFPEQTGQNLGDLLYYIRQEKGNLGLRISTMAGQIGEMDYITPMPVIQDLREVEEEVWLKLLREVFSNCIYKTVILDLGDGIKGLFPVLRNCQTVYTLYTDDPVSLAKLQQYTENLRLMGFEDVLEHTVQKKVQMKAGDA</sequence>
<evidence type="ECO:0000313" key="1">
    <source>
        <dbReference type="EMBL" id="MBU3876524.1"/>
    </source>
</evidence>
<reference evidence="1 2" key="1">
    <citation type="submission" date="2021-06" db="EMBL/GenBank/DDBJ databases">
        <title>Faecalicatena sp. nov. isolated from porcine feces.</title>
        <authorList>
            <person name="Oh B.S."/>
            <person name="Lee J.H."/>
        </authorList>
    </citation>
    <scope>NUCLEOTIDE SEQUENCE [LARGE SCALE GENOMIC DNA]</scope>
    <source>
        <strain evidence="1 2">AGMB00832</strain>
    </source>
</reference>
<dbReference type="Proteomes" id="UP000723714">
    <property type="component" value="Unassembled WGS sequence"/>
</dbReference>
<dbReference type="EMBL" id="JABACJ020000010">
    <property type="protein sequence ID" value="MBU3876524.1"/>
    <property type="molecule type" value="Genomic_DNA"/>
</dbReference>
<proteinExistence type="predicted"/>
<keyword evidence="2" id="KW-1185">Reference proteome</keyword>